<evidence type="ECO:0000313" key="2">
    <source>
        <dbReference type="Proteomes" id="UP000753961"/>
    </source>
</evidence>
<dbReference type="EMBL" id="JAHVHU010000011">
    <property type="protein sequence ID" value="MBY5958963.1"/>
    <property type="molecule type" value="Genomic_DNA"/>
</dbReference>
<accession>A0A953LAR2</accession>
<organism evidence="1 2">
    <name type="scientific">Membranihabitans marinus</name>
    <dbReference type="NCBI Taxonomy" id="1227546"/>
    <lineage>
        <taxon>Bacteria</taxon>
        <taxon>Pseudomonadati</taxon>
        <taxon>Bacteroidota</taxon>
        <taxon>Saprospiria</taxon>
        <taxon>Saprospirales</taxon>
        <taxon>Saprospiraceae</taxon>
        <taxon>Membranihabitans</taxon>
    </lineage>
</organism>
<dbReference type="RefSeq" id="WP_222580500.1">
    <property type="nucleotide sequence ID" value="NZ_JAHVHU010000011.1"/>
</dbReference>
<protein>
    <submittedName>
        <fullName evidence="1">Uncharacterized protein</fullName>
    </submittedName>
</protein>
<reference evidence="1" key="1">
    <citation type="submission" date="2021-06" db="EMBL/GenBank/DDBJ databases">
        <title>44 bacteria genomes isolated from Dapeng, Shenzhen.</title>
        <authorList>
            <person name="Zheng W."/>
            <person name="Yu S."/>
            <person name="Huang Y."/>
        </authorList>
    </citation>
    <scope>NUCLEOTIDE SEQUENCE</scope>
    <source>
        <strain evidence="1">DP5N28-2</strain>
    </source>
</reference>
<dbReference type="AlphaFoldDB" id="A0A953LAR2"/>
<dbReference type="Proteomes" id="UP000753961">
    <property type="component" value="Unassembled WGS sequence"/>
</dbReference>
<name>A0A953LAR2_9BACT</name>
<proteinExistence type="predicted"/>
<keyword evidence="2" id="KW-1185">Reference proteome</keyword>
<comment type="caution">
    <text evidence="1">The sequence shown here is derived from an EMBL/GenBank/DDBJ whole genome shotgun (WGS) entry which is preliminary data.</text>
</comment>
<evidence type="ECO:0000313" key="1">
    <source>
        <dbReference type="EMBL" id="MBY5958963.1"/>
    </source>
</evidence>
<gene>
    <name evidence="1" type="ORF">KUV50_12500</name>
</gene>
<sequence length="47" mass="5836">MKKDLLFFETPETFREWLAQNHNQKEVQWVGYYKVDSGNNDFFNRHK</sequence>